<sequence length="300" mass="33124">MPAFHQYRIDAPTRLRRAIHLHDLVLVQRIIKSNPTCLRNPDFSDRNNSPLHLAAILGHVDIAQFLVEADHEAQGISKNLDGNTPLMEAVDAKQEEVAAYLARAFTRCIDWKNRLGLDAVMIASRAGLADLQTLLISLHEYPSELLSAVDIDGNTALHYASGYGQLKCLRVLLTSGADPMVENNFRCTPAMGSRTKDVGTYFLSLVREIEVRKLEGRERDKEMAKRQQSGVRVVSNTSSIGQAIGGHDDEEDVALEHPPRAVFGSVDSGRQSPARMRRGDGRTVFGAPNRSRAGSYEQQA</sequence>
<feature type="compositionally biased region" description="Polar residues" evidence="4">
    <location>
        <begin position="226"/>
        <end position="241"/>
    </location>
</feature>
<organism evidence="5 6">
    <name type="scientific">Gomphillus americanus</name>
    <dbReference type="NCBI Taxonomy" id="1940652"/>
    <lineage>
        <taxon>Eukaryota</taxon>
        <taxon>Fungi</taxon>
        <taxon>Dikarya</taxon>
        <taxon>Ascomycota</taxon>
        <taxon>Pezizomycotina</taxon>
        <taxon>Lecanoromycetes</taxon>
        <taxon>OSLEUM clade</taxon>
        <taxon>Ostropomycetidae</taxon>
        <taxon>Ostropales</taxon>
        <taxon>Graphidaceae</taxon>
        <taxon>Gomphilloideae</taxon>
        <taxon>Gomphillus</taxon>
    </lineage>
</organism>
<protein>
    <recommendedName>
        <fullName evidence="7">Ankyrin</fullName>
    </recommendedName>
</protein>
<evidence type="ECO:0000256" key="3">
    <source>
        <dbReference type="PROSITE-ProRule" id="PRU00023"/>
    </source>
</evidence>
<dbReference type="SMART" id="SM00248">
    <property type="entry name" value="ANK"/>
    <property type="match status" value="3"/>
</dbReference>
<feature type="compositionally biased region" description="Basic and acidic residues" evidence="4">
    <location>
        <begin position="216"/>
        <end position="225"/>
    </location>
</feature>
<keyword evidence="6" id="KW-1185">Reference proteome</keyword>
<keyword evidence="1" id="KW-0677">Repeat</keyword>
<evidence type="ECO:0000256" key="1">
    <source>
        <dbReference type="ARBA" id="ARBA00022737"/>
    </source>
</evidence>
<evidence type="ECO:0000256" key="2">
    <source>
        <dbReference type="ARBA" id="ARBA00023043"/>
    </source>
</evidence>
<dbReference type="PROSITE" id="PS50088">
    <property type="entry name" value="ANK_REPEAT"/>
    <property type="match status" value="2"/>
</dbReference>
<dbReference type="Gene3D" id="1.25.40.20">
    <property type="entry name" value="Ankyrin repeat-containing domain"/>
    <property type="match status" value="2"/>
</dbReference>
<evidence type="ECO:0008006" key="7">
    <source>
        <dbReference type="Google" id="ProtNLM"/>
    </source>
</evidence>
<dbReference type="InterPro" id="IPR002110">
    <property type="entry name" value="Ankyrin_rpt"/>
</dbReference>
<comment type="caution">
    <text evidence="5">The sequence shown here is derived from an EMBL/GenBank/DDBJ whole genome shotgun (WGS) entry which is preliminary data.</text>
</comment>
<name>A0A8H3FWZ1_9LECA</name>
<gene>
    <name evidence="5" type="ORF">GOMPHAMPRED_005684</name>
</gene>
<dbReference type="PANTHER" id="PTHR24171:SF9">
    <property type="entry name" value="ANKYRIN REPEAT DOMAIN-CONTAINING PROTEIN 39"/>
    <property type="match status" value="1"/>
</dbReference>
<feature type="region of interest" description="Disordered" evidence="4">
    <location>
        <begin position="216"/>
        <end position="300"/>
    </location>
</feature>
<dbReference type="InterPro" id="IPR036770">
    <property type="entry name" value="Ankyrin_rpt-contain_sf"/>
</dbReference>
<keyword evidence="2 3" id="KW-0040">ANK repeat</keyword>
<evidence type="ECO:0000313" key="5">
    <source>
        <dbReference type="EMBL" id="CAF9930602.1"/>
    </source>
</evidence>
<evidence type="ECO:0000313" key="6">
    <source>
        <dbReference type="Proteomes" id="UP000664169"/>
    </source>
</evidence>
<evidence type="ECO:0000256" key="4">
    <source>
        <dbReference type="SAM" id="MobiDB-lite"/>
    </source>
</evidence>
<dbReference type="EMBL" id="CAJPDQ010000036">
    <property type="protein sequence ID" value="CAF9930602.1"/>
    <property type="molecule type" value="Genomic_DNA"/>
</dbReference>
<dbReference type="Proteomes" id="UP000664169">
    <property type="component" value="Unassembled WGS sequence"/>
</dbReference>
<feature type="repeat" description="ANK" evidence="3">
    <location>
        <begin position="152"/>
        <end position="184"/>
    </location>
</feature>
<dbReference type="PROSITE" id="PS50297">
    <property type="entry name" value="ANK_REP_REGION"/>
    <property type="match status" value="2"/>
</dbReference>
<dbReference type="AlphaFoldDB" id="A0A8H3FWZ1"/>
<dbReference type="SUPFAM" id="SSF48403">
    <property type="entry name" value="Ankyrin repeat"/>
    <property type="match status" value="1"/>
</dbReference>
<dbReference type="PANTHER" id="PTHR24171">
    <property type="entry name" value="ANKYRIN REPEAT DOMAIN-CONTAINING PROTEIN 39-RELATED"/>
    <property type="match status" value="1"/>
</dbReference>
<feature type="repeat" description="ANK" evidence="3">
    <location>
        <begin position="46"/>
        <end position="78"/>
    </location>
</feature>
<dbReference type="OrthoDB" id="823504at2759"/>
<proteinExistence type="predicted"/>
<reference evidence="5" key="1">
    <citation type="submission" date="2021-03" db="EMBL/GenBank/DDBJ databases">
        <authorList>
            <person name="Tagirdzhanova G."/>
        </authorList>
    </citation>
    <scope>NUCLEOTIDE SEQUENCE</scope>
</reference>
<accession>A0A8H3FWZ1</accession>
<dbReference type="Pfam" id="PF12796">
    <property type="entry name" value="Ank_2"/>
    <property type="match status" value="2"/>
</dbReference>